<feature type="transmembrane region" description="Helical" evidence="1">
    <location>
        <begin position="12"/>
        <end position="32"/>
    </location>
</feature>
<organism evidence="2 3">
    <name type="scientific">Carya illinoinensis</name>
    <name type="common">Pecan</name>
    <dbReference type="NCBI Taxonomy" id="32201"/>
    <lineage>
        <taxon>Eukaryota</taxon>
        <taxon>Viridiplantae</taxon>
        <taxon>Streptophyta</taxon>
        <taxon>Embryophyta</taxon>
        <taxon>Tracheophyta</taxon>
        <taxon>Spermatophyta</taxon>
        <taxon>Magnoliopsida</taxon>
        <taxon>eudicotyledons</taxon>
        <taxon>Gunneridae</taxon>
        <taxon>Pentapetalae</taxon>
        <taxon>rosids</taxon>
        <taxon>fabids</taxon>
        <taxon>Fagales</taxon>
        <taxon>Juglandaceae</taxon>
        <taxon>Carya</taxon>
    </lineage>
</organism>
<feature type="transmembrane region" description="Helical" evidence="1">
    <location>
        <begin position="79"/>
        <end position="98"/>
    </location>
</feature>
<protein>
    <submittedName>
        <fullName evidence="2">Uncharacterized protein</fullName>
    </submittedName>
</protein>
<keyword evidence="1" id="KW-0812">Transmembrane</keyword>
<reference evidence="2" key="1">
    <citation type="submission" date="2021-01" db="EMBL/GenBank/DDBJ databases">
        <authorList>
            <person name="Lovell J.T."/>
            <person name="Bentley N."/>
            <person name="Bhattarai G."/>
            <person name="Jenkins J.W."/>
            <person name="Sreedasyam A."/>
            <person name="Alarcon Y."/>
            <person name="Bock C."/>
            <person name="Boston L."/>
            <person name="Carlson J."/>
            <person name="Cervantes K."/>
            <person name="Clermont K."/>
            <person name="Krom N."/>
            <person name="Kubenka K."/>
            <person name="Mamidi S."/>
            <person name="Mattison C."/>
            <person name="Monteros M."/>
            <person name="Pisani C."/>
            <person name="Plott C."/>
            <person name="Rajasekar S."/>
            <person name="Rhein H.S."/>
            <person name="Rohla C."/>
            <person name="Song M."/>
            <person name="Hilaire R.S."/>
            <person name="Shu S."/>
            <person name="Wells L."/>
            <person name="Wang X."/>
            <person name="Webber J."/>
            <person name="Heerema R.J."/>
            <person name="Klein P."/>
            <person name="Conner P."/>
            <person name="Grauke L."/>
            <person name="Grimwood J."/>
            <person name="Schmutz J."/>
            <person name="Randall J.J."/>
        </authorList>
    </citation>
    <scope>NUCLEOTIDE SEQUENCE</scope>
    <source>
        <tissue evidence="2">Leaf</tissue>
    </source>
</reference>
<gene>
    <name evidence="2" type="ORF">I3842_Q044900</name>
</gene>
<name>A0A922A5L7_CARIL</name>
<evidence type="ECO:0000313" key="3">
    <source>
        <dbReference type="Proteomes" id="UP000811246"/>
    </source>
</evidence>
<dbReference type="Proteomes" id="UP000811246">
    <property type="component" value="Unassembled WGS sequence"/>
</dbReference>
<accession>A0A922A5L7</accession>
<dbReference type="EMBL" id="MU228878">
    <property type="protein sequence ID" value="KAG6621004.1"/>
    <property type="molecule type" value="Genomic_DNA"/>
</dbReference>
<dbReference type="AlphaFoldDB" id="A0A922A5L7"/>
<keyword evidence="1" id="KW-0472">Membrane</keyword>
<evidence type="ECO:0000256" key="1">
    <source>
        <dbReference type="SAM" id="Phobius"/>
    </source>
</evidence>
<feature type="transmembrane region" description="Helical" evidence="1">
    <location>
        <begin position="52"/>
        <end position="73"/>
    </location>
</feature>
<evidence type="ECO:0000313" key="2">
    <source>
        <dbReference type="EMBL" id="KAG6621004.1"/>
    </source>
</evidence>
<proteinExistence type="predicted"/>
<sequence length="108" mass="12292">MACFPPNRFGIVFVTGEALLKGILGCGIRLFLSKCLSICRKLGDIANAVWRYFGAIFGILIGHNWKTTVLTWFCRAKSSSQVGIIVRIIPIIFTWRLWRRRCLARMEG</sequence>
<comment type="caution">
    <text evidence="2">The sequence shown here is derived from an EMBL/GenBank/DDBJ whole genome shotgun (WGS) entry which is preliminary data.</text>
</comment>
<keyword evidence="1" id="KW-1133">Transmembrane helix</keyword>